<dbReference type="EMBL" id="FMXO01000015">
    <property type="protein sequence ID" value="SDB51176.1"/>
    <property type="molecule type" value="Genomic_DNA"/>
</dbReference>
<evidence type="ECO:0000256" key="1">
    <source>
        <dbReference type="ARBA" id="ARBA00022448"/>
    </source>
</evidence>
<dbReference type="GO" id="GO:1903805">
    <property type="term" value="P:L-valine import across plasma membrane"/>
    <property type="evidence" value="ECO:0007669"/>
    <property type="project" value="TreeGrafter"/>
</dbReference>
<dbReference type="InterPro" id="IPR027417">
    <property type="entry name" value="P-loop_NTPase"/>
</dbReference>
<feature type="domain" description="ABC transporter" evidence="4">
    <location>
        <begin position="4"/>
        <end position="252"/>
    </location>
</feature>
<keyword evidence="6" id="KW-1185">Reference proteome</keyword>
<dbReference type="GO" id="GO:0005886">
    <property type="term" value="C:plasma membrane"/>
    <property type="evidence" value="ECO:0007669"/>
    <property type="project" value="TreeGrafter"/>
</dbReference>
<dbReference type="Pfam" id="PF00005">
    <property type="entry name" value="ABC_tran"/>
    <property type="match status" value="1"/>
</dbReference>
<dbReference type="SUPFAM" id="SSF52540">
    <property type="entry name" value="P-loop containing nucleoside triphosphate hydrolases"/>
    <property type="match status" value="1"/>
</dbReference>
<dbReference type="PANTHER" id="PTHR45772:SF7">
    <property type="entry name" value="AMINO ACID ABC TRANSPORTER ATP-BINDING PROTEIN"/>
    <property type="match status" value="1"/>
</dbReference>
<keyword evidence="3 5" id="KW-0067">ATP-binding</keyword>
<dbReference type="GO" id="GO:0015192">
    <property type="term" value="F:L-phenylalanine transmembrane transporter activity"/>
    <property type="evidence" value="ECO:0007669"/>
    <property type="project" value="TreeGrafter"/>
</dbReference>
<dbReference type="GO" id="GO:0005524">
    <property type="term" value="F:ATP binding"/>
    <property type="evidence" value="ECO:0007669"/>
    <property type="project" value="UniProtKB-KW"/>
</dbReference>
<dbReference type="GO" id="GO:0015808">
    <property type="term" value="P:L-alanine transport"/>
    <property type="evidence" value="ECO:0007669"/>
    <property type="project" value="TreeGrafter"/>
</dbReference>
<evidence type="ECO:0000256" key="2">
    <source>
        <dbReference type="ARBA" id="ARBA00022741"/>
    </source>
</evidence>
<sequence length="255" mass="28791">MALLEIQSMTQVFGGLCALSDFNLRFDGGELNGLIGPNGAGKTTVFNLVSGFYKPTQGQILFKGRDTKPMKPHKITALGVARTFQNIRLWHDMTVLDNIRLARHQTLGYNLADALLRTKRYQRAEADIERNAHEILEALQLDRYAHERPRNLPYGMQRRVEIARALAVKPDLLLLDEPAAGLNTSDVDGLIQLIRWIHKEFKLTIWMIEHQMQVVMSLCTWIKVIDFGSTIAEGTPEQIQNNPDVIKAYLGDGTL</sequence>
<accession>A0A1G6E1B3</accession>
<dbReference type="GO" id="GO:0005304">
    <property type="term" value="F:L-valine transmembrane transporter activity"/>
    <property type="evidence" value="ECO:0007669"/>
    <property type="project" value="TreeGrafter"/>
</dbReference>
<dbReference type="InterPro" id="IPR003439">
    <property type="entry name" value="ABC_transporter-like_ATP-bd"/>
</dbReference>
<dbReference type="AlphaFoldDB" id="A0A1G6E1B3"/>
<reference evidence="5 6" key="1">
    <citation type="submission" date="2016-10" db="EMBL/GenBank/DDBJ databases">
        <authorList>
            <person name="de Groot N.N."/>
        </authorList>
    </citation>
    <scope>NUCLEOTIDE SEQUENCE [LARGE SCALE GENOMIC DNA]</scope>
    <source>
        <strain evidence="5 6">ASO4-2</strain>
    </source>
</reference>
<dbReference type="Pfam" id="PF12399">
    <property type="entry name" value="BCA_ABC_TP_C"/>
    <property type="match status" value="1"/>
</dbReference>
<dbReference type="InterPro" id="IPR051120">
    <property type="entry name" value="ABC_AA/LPS_Transport"/>
</dbReference>
<dbReference type="RefSeq" id="WP_092122322.1">
    <property type="nucleotide sequence ID" value="NZ_FMXO01000015.1"/>
</dbReference>
<dbReference type="InterPro" id="IPR032823">
    <property type="entry name" value="BCA_ABC_TP_C"/>
</dbReference>
<dbReference type="OrthoDB" id="9809450at2"/>
<organism evidence="5 6">
    <name type="scientific">Desulfonatronum thiosulfatophilum</name>
    <dbReference type="NCBI Taxonomy" id="617002"/>
    <lineage>
        <taxon>Bacteria</taxon>
        <taxon>Pseudomonadati</taxon>
        <taxon>Thermodesulfobacteriota</taxon>
        <taxon>Desulfovibrionia</taxon>
        <taxon>Desulfovibrionales</taxon>
        <taxon>Desulfonatronaceae</taxon>
        <taxon>Desulfonatronum</taxon>
    </lineage>
</organism>
<keyword evidence="2" id="KW-0547">Nucleotide-binding</keyword>
<dbReference type="Gene3D" id="3.40.50.300">
    <property type="entry name" value="P-loop containing nucleotide triphosphate hydrolases"/>
    <property type="match status" value="1"/>
</dbReference>
<dbReference type="InterPro" id="IPR003593">
    <property type="entry name" value="AAA+_ATPase"/>
</dbReference>
<dbReference type="STRING" id="617002.SAMN05660653_02517"/>
<evidence type="ECO:0000259" key="4">
    <source>
        <dbReference type="PROSITE" id="PS50893"/>
    </source>
</evidence>
<dbReference type="CDD" id="cd03219">
    <property type="entry name" value="ABC_Mj1267_LivG_branched"/>
    <property type="match status" value="1"/>
</dbReference>
<dbReference type="SMART" id="SM00382">
    <property type="entry name" value="AAA"/>
    <property type="match status" value="1"/>
</dbReference>
<keyword evidence="1" id="KW-0813">Transport</keyword>
<gene>
    <name evidence="5" type="ORF">SAMN05660653_02517</name>
</gene>
<evidence type="ECO:0000256" key="3">
    <source>
        <dbReference type="ARBA" id="ARBA00022840"/>
    </source>
</evidence>
<dbReference type="FunFam" id="3.40.50.300:FF:000421">
    <property type="entry name" value="Branched-chain amino acid ABC transporter ATP-binding protein"/>
    <property type="match status" value="1"/>
</dbReference>
<evidence type="ECO:0000313" key="6">
    <source>
        <dbReference type="Proteomes" id="UP000198771"/>
    </source>
</evidence>
<dbReference type="PROSITE" id="PS50893">
    <property type="entry name" value="ABC_TRANSPORTER_2"/>
    <property type="match status" value="1"/>
</dbReference>
<protein>
    <submittedName>
        <fullName evidence="5">Amino acid/amide ABC transporter ATP-binding protein 1, HAAT family (TC 3.A.1.4.-)</fullName>
    </submittedName>
</protein>
<dbReference type="GO" id="GO:1903806">
    <property type="term" value="P:L-isoleucine import across plasma membrane"/>
    <property type="evidence" value="ECO:0007669"/>
    <property type="project" value="TreeGrafter"/>
</dbReference>
<name>A0A1G6E1B3_9BACT</name>
<dbReference type="PANTHER" id="PTHR45772">
    <property type="entry name" value="CONSERVED COMPONENT OF ABC TRANSPORTER FOR NATURAL AMINO ACIDS-RELATED"/>
    <property type="match status" value="1"/>
</dbReference>
<dbReference type="GO" id="GO:0016887">
    <property type="term" value="F:ATP hydrolysis activity"/>
    <property type="evidence" value="ECO:0007669"/>
    <property type="project" value="InterPro"/>
</dbReference>
<evidence type="ECO:0000313" key="5">
    <source>
        <dbReference type="EMBL" id="SDB51176.1"/>
    </source>
</evidence>
<dbReference type="GO" id="GO:0015188">
    <property type="term" value="F:L-isoleucine transmembrane transporter activity"/>
    <property type="evidence" value="ECO:0007669"/>
    <property type="project" value="TreeGrafter"/>
</dbReference>
<proteinExistence type="predicted"/>
<dbReference type="GO" id="GO:0042941">
    <property type="term" value="P:D-alanine transmembrane transport"/>
    <property type="evidence" value="ECO:0007669"/>
    <property type="project" value="TreeGrafter"/>
</dbReference>
<dbReference type="Proteomes" id="UP000198771">
    <property type="component" value="Unassembled WGS sequence"/>
</dbReference>